<accession>A0A433YCP2</accession>
<evidence type="ECO:0000313" key="1">
    <source>
        <dbReference type="EMBL" id="RUT47635.1"/>
    </source>
</evidence>
<proteinExistence type="predicted"/>
<evidence type="ECO:0000313" key="2">
    <source>
        <dbReference type="Proteomes" id="UP000279446"/>
    </source>
</evidence>
<sequence length="143" mass="16497">MKFSEVESNTWEELRPYLDTCLLPVAGLSGKEQPYEVTAALLRLRDMMDLVEIPFKGRVVTYPTVQYGRDNIFEFINEISRNVKSSGFRFVVVITSDVLLHNSYLPDVDLVLSLQSLEGSEALPNSMIIQNEIQRIWQRDNQR</sequence>
<dbReference type="OrthoDB" id="2678750at2"/>
<dbReference type="AlphaFoldDB" id="A0A433YCP2"/>
<dbReference type="InterPro" id="IPR019615">
    <property type="entry name" value="DUF2487"/>
</dbReference>
<reference evidence="1 2" key="1">
    <citation type="submission" date="2018-12" db="EMBL/GenBank/DDBJ databases">
        <authorList>
            <person name="Sun L."/>
            <person name="Chen Z."/>
        </authorList>
    </citation>
    <scope>NUCLEOTIDE SEQUENCE [LARGE SCALE GENOMIC DNA]</scope>
    <source>
        <strain evidence="1 2">DSM 15890</strain>
    </source>
</reference>
<organism evidence="1 2">
    <name type="scientific">Paenibacillus anaericanus</name>
    <dbReference type="NCBI Taxonomy" id="170367"/>
    <lineage>
        <taxon>Bacteria</taxon>
        <taxon>Bacillati</taxon>
        <taxon>Bacillota</taxon>
        <taxon>Bacilli</taxon>
        <taxon>Bacillales</taxon>
        <taxon>Paenibacillaceae</taxon>
        <taxon>Paenibacillus</taxon>
    </lineage>
</organism>
<keyword evidence="2" id="KW-1185">Reference proteome</keyword>
<gene>
    <name evidence="1" type="ORF">EJP82_04440</name>
</gene>
<protein>
    <submittedName>
        <fullName evidence="1">DUF2487 family protein</fullName>
    </submittedName>
</protein>
<dbReference type="Proteomes" id="UP000279446">
    <property type="component" value="Unassembled WGS sequence"/>
</dbReference>
<dbReference type="Pfam" id="PF10673">
    <property type="entry name" value="DUF2487"/>
    <property type="match status" value="1"/>
</dbReference>
<dbReference type="EMBL" id="RZNY01000003">
    <property type="protein sequence ID" value="RUT47635.1"/>
    <property type="molecule type" value="Genomic_DNA"/>
</dbReference>
<dbReference type="RefSeq" id="WP_127190836.1">
    <property type="nucleotide sequence ID" value="NZ_RZNY01000003.1"/>
</dbReference>
<comment type="caution">
    <text evidence="1">The sequence shown here is derived from an EMBL/GenBank/DDBJ whole genome shotgun (WGS) entry which is preliminary data.</text>
</comment>
<name>A0A433YCP2_9BACL</name>